<name>A0A812S3Q5_9DINO</name>
<dbReference type="Proteomes" id="UP000604046">
    <property type="component" value="Unassembled WGS sequence"/>
</dbReference>
<gene>
    <name evidence="2" type="primary">noeI</name>
    <name evidence="2" type="ORF">SNAT2548_LOCUS25571</name>
</gene>
<organism evidence="2 3">
    <name type="scientific">Symbiodinium natans</name>
    <dbReference type="NCBI Taxonomy" id="878477"/>
    <lineage>
        <taxon>Eukaryota</taxon>
        <taxon>Sar</taxon>
        <taxon>Alveolata</taxon>
        <taxon>Dinophyceae</taxon>
        <taxon>Suessiales</taxon>
        <taxon>Symbiodiniaceae</taxon>
        <taxon>Symbiodinium</taxon>
    </lineage>
</organism>
<evidence type="ECO:0000313" key="2">
    <source>
        <dbReference type="EMBL" id="CAE7460618.1"/>
    </source>
</evidence>
<proteinExistence type="predicted"/>
<dbReference type="EMBL" id="CAJNDS010002401">
    <property type="protein sequence ID" value="CAE7460618.1"/>
    <property type="molecule type" value="Genomic_DNA"/>
</dbReference>
<dbReference type="Gene3D" id="3.40.50.150">
    <property type="entry name" value="Vaccinia Virus protein VP39"/>
    <property type="match status" value="1"/>
</dbReference>
<dbReference type="GO" id="GO:0008171">
    <property type="term" value="F:O-methyltransferase activity"/>
    <property type="evidence" value="ECO:0007669"/>
    <property type="project" value="TreeGrafter"/>
</dbReference>
<dbReference type="AlphaFoldDB" id="A0A812S3Q5"/>
<dbReference type="SUPFAM" id="SSF53335">
    <property type="entry name" value="S-adenosyl-L-methionine-dependent methyltransferases"/>
    <property type="match status" value="1"/>
</dbReference>
<comment type="caution">
    <text evidence="2">The sequence shown here is derived from an EMBL/GenBank/DDBJ whole genome shotgun (WGS) entry which is preliminary data.</text>
</comment>
<accession>A0A812S3Q5</accession>
<dbReference type="InterPro" id="IPR053188">
    <property type="entry name" value="FkbM_Methyltransferase"/>
</dbReference>
<dbReference type="InterPro" id="IPR006342">
    <property type="entry name" value="FkbM_mtfrase"/>
</dbReference>
<dbReference type="Pfam" id="PF05050">
    <property type="entry name" value="Methyltransf_21"/>
    <property type="match status" value="1"/>
</dbReference>
<keyword evidence="3" id="KW-1185">Reference proteome</keyword>
<dbReference type="NCBIfam" id="TIGR01444">
    <property type="entry name" value="fkbM_fam"/>
    <property type="match status" value="1"/>
</dbReference>
<dbReference type="PANTHER" id="PTHR36973">
    <property type="entry name" value="SLL1456 PROTEIN-RELATED"/>
    <property type="match status" value="1"/>
</dbReference>
<reference evidence="2" key="1">
    <citation type="submission" date="2021-02" db="EMBL/GenBank/DDBJ databases">
        <authorList>
            <person name="Dougan E. K."/>
            <person name="Rhodes N."/>
            <person name="Thang M."/>
            <person name="Chan C."/>
        </authorList>
    </citation>
    <scope>NUCLEOTIDE SEQUENCE</scope>
</reference>
<dbReference type="InterPro" id="IPR029063">
    <property type="entry name" value="SAM-dependent_MTases_sf"/>
</dbReference>
<evidence type="ECO:0000259" key="1">
    <source>
        <dbReference type="Pfam" id="PF05050"/>
    </source>
</evidence>
<feature type="domain" description="Methyltransferase FkbM" evidence="1">
    <location>
        <begin position="180"/>
        <end position="332"/>
    </location>
</feature>
<protein>
    <submittedName>
        <fullName evidence="2">NoeI protein</fullName>
    </submittedName>
</protein>
<dbReference type="PANTHER" id="PTHR36973:SF4">
    <property type="entry name" value="NODULATION PROTEIN"/>
    <property type="match status" value="1"/>
</dbReference>
<evidence type="ECO:0000313" key="3">
    <source>
        <dbReference type="Proteomes" id="UP000604046"/>
    </source>
</evidence>
<sequence>MRLLRAEERDNRRWSNISVTSNIGRWKQREGLWALVAYTFLLEPALQSRLAPLLPWYALSADIGQDRLNQSSCAAFRRASRIAWSMTGKADFAQRRGHLPADLESLIQQVDRRAFMTRIRNELRAIQSGGWEYGEGLRAPMPVWSFLRSQEVRKFLGHDFLWQILKTSCRGDPCPIVIEAGAREGEDSVAMCRSWPHAVVHALEPIPSSFARMKSKLRNLQSNCTGRIKTYQQALYNVSGRVPMIPVVASWGSLGASSLFATSEDELRRLSHVSMNAPIEVRTSTLDDFAREAKIQKAHFLRFDMQGAELPMLKASKDILLKARCLQVEVLPDGTYVGSGPSSVEAFKELLQPLGWRLLFSNVGLEDGGPGHGDALFVRLGQ</sequence>